<sequence>MCTLKLAVPLLLIINLLQACQPDNSTKVTGAIDEPKTAIAPQDLTQMQASTLPESSVDLTLCQFSQGQCQLDLAGLKLALELTPSHAPSETPLAVKLTSSEAIADVSIRLEGRDMFMGMIPVKVQGVSSTEYQGDFIYGSCSSHYMVWRLFISVNHQGSTKSGYIDFLADNE</sequence>
<keyword evidence="1" id="KW-0732">Signal</keyword>
<dbReference type="PROSITE" id="PS51257">
    <property type="entry name" value="PROKAR_LIPOPROTEIN"/>
    <property type="match status" value="1"/>
</dbReference>
<evidence type="ECO:0008006" key="4">
    <source>
        <dbReference type="Google" id="ProtNLM"/>
    </source>
</evidence>
<name>Q12N40_SHEDO</name>
<reference evidence="2 3" key="1">
    <citation type="submission" date="2006-03" db="EMBL/GenBank/DDBJ databases">
        <title>Complete sequence of Shewanella denitrificans OS217.</title>
        <authorList>
            <consortium name="US DOE Joint Genome Institute"/>
            <person name="Copeland A."/>
            <person name="Lucas S."/>
            <person name="Lapidus A."/>
            <person name="Barry K."/>
            <person name="Detter J.C."/>
            <person name="Glavina del Rio T."/>
            <person name="Hammon N."/>
            <person name="Israni S."/>
            <person name="Dalin E."/>
            <person name="Tice H."/>
            <person name="Pitluck S."/>
            <person name="Brettin T."/>
            <person name="Bruce D."/>
            <person name="Han C."/>
            <person name="Tapia R."/>
            <person name="Gilna P."/>
            <person name="Kiss H."/>
            <person name="Schmutz J."/>
            <person name="Larimer F."/>
            <person name="Land M."/>
            <person name="Hauser L."/>
            <person name="Kyrpides N."/>
            <person name="Lykidis A."/>
            <person name="Richardson P."/>
        </authorList>
    </citation>
    <scope>NUCLEOTIDE SEQUENCE [LARGE SCALE GENOMIC DNA]</scope>
    <source>
        <strain evidence="3">OS217 / ATCC BAA-1090 / DSM 15013</strain>
    </source>
</reference>
<proteinExistence type="predicted"/>
<accession>Q12N40</accession>
<feature type="signal peptide" evidence="1">
    <location>
        <begin position="1"/>
        <end position="19"/>
    </location>
</feature>
<dbReference type="eggNOG" id="ENOG5033DQT">
    <property type="taxonomic scope" value="Bacteria"/>
</dbReference>
<evidence type="ECO:0000313" key="3">
    <source>
        <dbReference type="Proteomes" id="UP000001982"/>
    </source>
</evidence>
<dbReference type="EMBL" id="CP000302">
    <property type="protein sequence ID" value="ABE55136.1"/>
    <property type="molecule type" value="Genomic_DNA"/>
</dbReference>
<feature type="chain" id="PRO_5004181544" description="Lipoprotein" evidence="1">
    <location>
        <begin position="20"/>
        <end position="172"/>
    </location>
</feature>
<dbReference type="HOGENOM" id="CLU_1554223_0_0_6"/>
<evidence type="ECO:0000256" key="1">
    <source>
        <dbReference type="SAM" id="SignalP"/>
    </source>
</evidence>
<organism evidence="2 3">
    <name type="scientific">Shewanella denitrificans (strain OS217 / ATCC BAA-1090 / DSM 15013)</name>
    <dbReference type="NCBI Taxonomy" id="318161"/>
    <lineage>
        <taxon>Bacteria</taxon>
        <taxon>Pseudomonadati</taxon>
        <taxon>Pseudomonadota</taxon>
        <taxon>Gammaproteobacteria</taxon>
        <taxon>Alteromonadales</taxon>
        <taxon>Shewanellaceae</taxon>
        <taxon>Shewanella</taxon>
    </lineage>
</organism>
<dbReference type="OrthoDB" id="6238758at2"/>
<dbReference type="STRING" id="318161.Sden_1852"/>
<protein>
    <recommendedName>
        <fullName evidence="4">Lipoprotein</fullName>
    </recommendedName>
</protein>
<dbReference type="AlphaFoldDB" id="Q12N40"/>
<evidence type="ECO:0000313" key="2">
    <source>
        <dbReference type="EMBL" id="ABE55136.1"/>
    </source>
</evidence>
<gene>
    <name evidence="2" type="ordered locus">Sden_1852</name>
</gene>
<dbReference type="KEGG" id="sdn:Sden_1852"/>
<dbReference type="RefSeq" id="WP_011496293.1">
    <property type="nucleotide sequence ID" value="NC_007954.1"/>
</dbReference>
<dbReference type="Proteomes" id="UP000001982">
    <property type="component" value="Chromosome"/>
</dbReference>
<keyword evidence="3" id="KW-1185">Reference proteome</keyword>